<evidence type="ECO:0000256" key="1">
    <source>
        <dbReference type="ARBA" id="ARBA00004496"/>
    </source>
</evidence>
<comment type="caution">
    <text evidence="6">The sequence shown here is derived from an EMBL/GenBank/DDBJ whole genome shotgun (WGS) entry which is preliminary data.</text>
</comment>
<dbReference type="InterPro" id="IPR002052">
    <property type="entry name" value="DNA_methylase_N6_adenine_CS"/>
</dbReference>
<keyword evidence="3 5" id="KW-0489">Methyltransferase</keyword>
<dbReference type="InterPro" id="IPR041370">
    <property type="entry name" value="Mlase_EEF1AKMT1/ZCCHC4"/>
</dbReference>
<reference evidence="6" key="1">
    <citation type="submission" date="2022-08" db="EMBL/GenBank/DDBJ databases">
        <authorList>
            <person name="Marques A."/>
        </authorList>
    </citation>
    <scope>NUCLEOTIDE SEQUENCE</scope>
    <source>
        <strain evidence="6">RhyPub2mFocal</strain>
        <tissue evidence="6">Leaves</tissue>
    </source>
</reference>
<keyword evidence="2 5" id="KW-0963">Cytoplasm</keyword>
<dbReference type="GO" id="GO:0003676">
    <property type="term" value="F:nucleic acid binding"/>
    <property type="evidence" value="ECO:0007669"/>
    <property type="project" value="InterPro"/>
</dbReference>
<evidence type="ECO:0000256" key="2">
    <source>
        <dbReference type="ARBA" id="ARBA00022490"/>
    </source>
</evidence>
<evidence type="ECO:0000313" key="7">
    <source>
        <dbReference type="Proteomes" id="UP001140206"/>
    </source>
</evidence>
<name>A0AAV8D2F6_9POAL</name>
<dbReference type="GO" id="GO:0005737">
    <property type="term" value="C:cytoplasm"/>
    <property type="evidence" value="ECO:0007669"/>
    <property type="project" value="UniProtKB-SubCell"/>
</dbReference>
<dbReference type="AlphaFoldDB" id="A0AAV8D2F6"/>
<dbReference type="GO" id="GO:0016279">
    <property type="term" value="F:protein-lysine N-methyltransferase activity"/>
    <property type="evidence" value="ECO:0007669"/>
    <property type="project" value="UniProtKB-UniRule"/>
</dbReference>
<dbReference type="InterPro" id="IPR029063">
    <property type="entry name" value="SAM-dependent_MTases_sf"/>
</dbReference>
<dbReference type="Proteomes" id="UP001140206">
    <property type="component" value="Chromosome 4"/>
</dbReference>
<evidence type="ECO:0000256" key="5">
    <source>
        <dbReference type="HAMAP-Rule" id="MF_03187"/>
    </source>
</evidence>
<organism evidence="6 7">
    <name type="scientific">Rhynchospora pubera</name>
    <dbReference type="NCBI Taxonomy" id="906938"/>
    <lineage>
        <taxon>Eukaryota</taxon>
        <taxon>Viridiplantae</taxon>
        <taxon>Streptophyta</taxon>
        <taxon>Embryophyta</taxon>
        <taxon>Tracheophyta</taxon>
        <taxon>Spermatophyta</taxon>
        <taxon>Magnoliopsida</taxon>
        <taxon>Liliopsida</taxon>
        <taxon>Poales</taxon>
        <taxon>Cyperaceae</taxon>
        <taxon>Cyperoideae</taxon>
        <taxon>Rhynchosporeae</taxon>
        <taxon>Rhynchospora</taxon>
    </lineage>
</organism>
<comment type="subcellular location">
    <subcellularLocation>
        <location evidence="1 5">Cytoplasm</location>
    </subcellularLocation>
</comment>
<comment type="function">
    <text evidence="5">S-adenosyl-L-methionine-dependent protein-lysine N-methyltransferase that methylates elongation factor 1-alpha.</text>
</comment>
<keyword evidence="4 5" id="KW-0808">Transferase</keyword>
<dbReference type="EMBL" id="JAMFTS010000004">
    <property type="protein sequence ID" value="KAJ4762154.1"/>
    <property type="molecule type" value="Genomic_DNA"/>
</dbReference>
<protein>
    <recommendedName>
        <fullName evidence="5">Protein-lysine N-methyltransferase LUZ62_072529</fullName>
        <ecNumber evidence="5">2.1.1.-</ecNumber>
    </recommendedName>
</protein>
<accession>A0AAV8D2F6</accession>
<gene>
    <name evidence="6" type="ORF">LUZ62_072529</name>
</gene>
<dbReference type="GO" id="GO:0032259">
    <property type="term" value="P:methylation"/>
    <property type="evidence" value="ECO:0007669"/>
    <property type="project" value="UniProtKB-KW"/>
</dbReference>
<evidence type="ECO:0000313" key="6">
    <source>
        <dbReference type="EMBL" id="KAJ4762154.1"/>
    </source>
</evidence>
<dbReference type="PANTHER" id="PTHR13200:SF0">
    <property type="entry name" value="EEF1A LYSINE METHYLTRANSFERASE 1"/>
    <property type="match status" value="1"/>
</dbReference>
<dbReference type="Gene3D" id="3.40.50.150">
    <property type="entry name" value="Vaccinia Virus protein VP39"/>
    <property type="match status" value="1"/>
</dbReference>
<dbReference type="InterPro" id="IPR019369">
    <property type="entry name" value="Efm5/EEF1AKMT1"/>
</dbReference>
<dbReference type="EC" id="2.1.1.-" evidence="5"/>
<evidence type="ECO:0000256" key="4">
    <source>
        <dbReference type="ARBA" id="ARBA00022679"/>
    </source>
</evidence>
<proteinExistence type="inferred from homology"/>
<dbReference type="Pfam" id="PF10237">
    <property type="entry name" value="N6-adenineMlase"/>
    <property type="match status" value="1"/>
</dbReference>
<dbReference type="HAMAP" id="MF_03187">
    <property type="entry name" value="Methyltr_EFM5"/>
    <property type="match status" value="1"/>
</dbReference>
<dbReference type="PANTHER" id="PTHR13200">
    <property type="entry name" value="EEF1A LYSINE METHYLTRANSFERASE 1"/>
    <property type="match status" value="1"/>
</dbReference>
<comment type="similarity">
    <text evidence="5">Belongs to the class I-like SAM-binding methyltransferase superfamily. EFM5 family.</text>
</comment>
<keyword evidence="7" id="KW-1185">Reference proteome</keyword>
<evidence type="ECO:0000256" key="3">
    <source>
        <dbReference type="ARBA" id="ARBA00022603"/>
    </source>
</evidence>
<dbReference type="PROSITE" id="PS00092">
    <property type="entry name" value="N6_MTASE"/>
    <property type="match status" value="1"/>
</dbReference>
<sequence length="229" mass="26233">MATRIEEDDDDVPALSAQTLAALREFIAEQRDAEKEGTEEEGEVALVTEDWRLSQFWYDRNTAETLVEEIRFLSDCSQPPSPSVACISCPTLYAYLKKIEPDIPAQILEFDKRFGQYGEDYIFYDYNLPEELPLSLKHSFKIIVADPPYLSKECLEKVTKTISFLAKPQDSRLLLLTGEVQKERALELLNVRPCGFRPQHSNKLGNEFLLYTNYNPQGRLGGWEPTLSE</sequence>